<evidence type="ECO:0000256" key="5">
    <source>
        <dbReference type="ARBA" id="ARBA00022840"/>
    </source>
</evidence>
<keyword evidence="1" id="KW-0723">Serine/threonine-protein kinase</keyword>
<evidence type="ECO:0000256" key="1">
    <source>
        <dbReference type="ARBA" id="ARBA00022527"/>
    </source>
</evidence>
<dbReference type="InterPro" id="IPR047916">
    <property type="entry name" value="TTBK_Asator-like_STKc"/>
</dbReference>
<accession>T1FY56</accession>
<dbReference type="STRING" id="6412.T1FY56"/>
<dbReference type="InterPro" id="IPR050235">
    <property type="entry name" value="CK1_Ser-Thr_kinase"/>
</dbReference>
<dbReference type="PANTHER" id="PTHR11909">
    <property type="entry name" value="CASEIN KINASE-RELATED"/>
    <property type="match status" value="1"/>
</dbReference>
<sequence>MSAQIEDLLSVGQLIKDKWKVIKKIGGGGFGEIYEGEDLTTKERVALKLESAKQSKQVLKMEVAVLKKLQGKEHVCAFICCGRNERFNYVVMSLQGKNLAELRRSQPKGCLTLSSTLRISLQILYAIEAIHSVGFLHRDIKPSNFAMGILSNTCRKVYMLDYGLARQYVNQYGEVRQPRTAAGFRGTVRYASVNAHKNKEMGRHDDLWSLFYMIVEFITGALPWRKIKEKEQVGNLKEKYDHTLFLKHLPVEFRAFLNHLQSLTYTDTPHYAALQGLLMQCMHRKGISDADLFDWEKIPTEMSTSNISFTTQAAVKEGDINVELVINILYDVNI</sequence>
<organism evidence="10 11">
    <name type="scientific">Helobdella robusta</name>
    <name type="common">Californian leech</name>
    <dbReference type="NCBI Taxonomy" id="6412"/>
    <lineage>
        <taxon>Eukaryota</taxon>
        <taxon>Metazoa</taxon>
        <taxon>Spiralia</taxon>
        <taxon>Lophotrochozoa</taxon>
        <taxon>Annelida</taxon>
        <taxon>Clitellata</taxon>
        <taxon>Hirudinea</taxon>
        <taxon>Rhynchobdellida</taxon>
        <taxon>Glossiphoniidae</taxon>
        <taxon>Helobdella</taxon>
    </lineage>
</organism>
<dbReference type="Proteomes" id="UP000015101">
    <property type="component" value="Unassembled WGS sequence"/>
</dbReference>
<dbReference type="eggNOG" id="KOG1164">
    <property type="taxonomic scope" value="Eukaryota"/>
</dbReference>
<keyword evidence="3 7" id="KW-0547">Nucleotide-binding</keyword>
<dbReference type="PROSITE" id="PS00107">
    <property type="entry name" value="PROTEIN_KINASE_ATP"/>
    <property type="match status" value="1"/>
</dbReference>
<evidence type="ECO:0000256" key="2">
    <source>
        <dbReference type="ARBA" id="ARBA00022679"/>
    </source>
</evidence>
<gene>
    <name evidence="10" type="primary">20213754</name>
    <name evidence="9" type="ORF">HELRODRAFT_65295</name>
</gene>
<dbReference type="EMBL" id="AMQM01000793">
    <property type="status" value="NOT_ANNOTATED_CDS"/>
    <property type="molecule type" value="Genomic_DNA"/>
</dbReference>
<keyword evidence="5 7" id="KW-0067">ATP-binding</keyword>
<dbReference type="PROSITE" id="PS50011">
    <property type="entry name" value="PROTEIN_KINASE_DOM"/>
    <property type="match status" value="1"/>
</dbReference>
<dbReference type="Pfam" id="PF00069">
    <property type="entry name" value="Pkinase"/>
    <property type="match status" value="1"/>
</dbReference>
<dbReference type="HOGENOM" id="CLU_019279_2_5_1"/>
<comment type="similarity">
    <text evidence="6">Belongs to the protein kinase superfamily. CK1 Ser/Thr protein kinase family.</text>
</comment>
<dbReference type="OMA" id="TPAYIGM"/>
<evidence type="ECO:0000256" key="3">
    <source>
        <dbReference type="ARBA" id="ARBA00022741"/>
    </source>
</evidence>
<dbReference type="InterPro" id="IPR017441">
    <property type="entry name" value="Protein_kinase_ATP_BS"/>
</dbReference>
<evidence type="ECO:0000256" key="7">
    <source>
        <dbReference type="PROSITE-ProRule" id="PRU10141"/>
    </source>
</evidence>
<evidence type="ECO:0000313" key="11">
    <source>
        <dbReference type="Proteomes" id="UP000015101"/>
    </source>
</evidence>
<keyword evidence="11" id="KW-1185">Reference proteome</keyword>
<evidence type="ECO:0000259" key="8">
    <source>
        <dbReference type="PROSITE" id="PS50011"/>
    </source>
</evidence>
<dbReference type="GeneID" id="20213754"/>
<dbReference type="GO" id="GO:0005524">
    <property type="term" value="F:ATP binding"/>
    <property type="evidence" value="ECO:0007669"/>
    <property type="project" value="UniProtKB-UniRule"/>
</dbReference>
<dbReference type="AlphaFoldDB" id="T1FY56"/>
<feature type="domain" description="Protein kinase" evidence="8">
    <location>
        <begin position="19"/>
        <end position="278"/>
    </location>
</feature>
<proteinExistence type="inferred from homology"/>
<evidence type="ECO:0000256" key="4">
    <source>
        <dbReference type="ARBA" id="ARBA00022777"/>
    </source>
</evidence>
<dbReference type="GO" id="GO:0005737">
    <property type="term" value="C:cytoplasm"/>
    <property type="evidence" value="ECO:0000318"/>
    <property type="project" value="GO_Central"/>
</dbReference>
<dbReference type="CDD" id="cd14017">
    <property type="entry name" value="STKc_TTBK"/>
    <property type="match status" value="1"/>
</dbReference>
<dbReference type="InParanoid" id="T1FY56"/>
<dbReference type="FunFam" id="3.30.200.20:FF:000358">
    <property type="entry name" value="Tau tubulin kinase 2b"/>
    <property type="match status" value="1"/>
</dbReference>
<dbReference type="RefSeq" id="XP_009019488.1">
    <property type="nucleotide sequence ID" value="XM_009021240.1"/>
</dbReference>
<dbReference type="GO" id="GO:0004674">
    <property type="term" value="F:protein serine/threonine kinase activity"/>
    <property type="evidence" value="ECO:0000318"/>
    <property type="project" value="GO_Central"/>
</dbReference>
<reference evidence="9 11" key="2">
    <citation type="journal article" date="2013" name="Nature">
        <title>Insights into bilaterian evolution from three spiralian genomes.</title>
        <authorList>
            <person name="Simakov O."/>
            <person name="Marletaz F."/>
            <person name="Cho S.J."/>
            <person name="Edsinger-Gonzales E."/>
            <person name="Havlak P."/>
            <person name="Hellsten U."/>
            <person name="Kuo D.H."/>
            <person name="Larsson T."/>
            <person name="Lv J."/>
            <person name="Arendt D."/>
            <person name="Savage R."/>
            <person name="Osoegawa K."/>
            <person name="de Jong P."/>
            <person name="Grimwood J."/>
            <person name="Chapman J.A."/>
            <person name="Shapiro H."/>
            <person name="Aerts A."/>
            <person name="Otillar R.P."/>
            <person name="Terry A.Y."/>
            <person name="Boore J.L."/>
            <person name="Grigoriev I.V."/>
            <person name="Lindberg D.R."/>
            <person name="Seaver E.C."/>
            <person name="Weisblat D.A."/>
            <person name="Putnam N.H."/>
            <person name="Rokhsar D.S."/>
        </authorList>
    </citation>
    <scope>NUCLEOTIDE SEQUENCE</scope>
</reference>
<dbReference type="SUPFAM" id="SSF56112">
    <property type="entry name" value="Protein kinase-like (PK-like)"/>
    <property type="match status" value="1"/>
</dbReference>
<dbReference type="CTD" id="20213754"/>
<dbReference type="InterPro" id="IPR011009">
    <property type="entry name" value="Kinase-like_dom_sf"/>
</dbReference>
<dbReference type="GO" id="GO:0007165">
    <property type="term" value="P:signal transduction"/>
    <property type="evidence" value="ECO:0000318"/>
    <property type="project" value="GO_Central"/>
</dbReference>
<dbReference type="GO" id="GO:0015630">
    <property type="term" value="C:microtubule cytoskeleton"/>
    <property type="evidence" value="ECO:0007669"/>
    <property type="project" value="UniProtKB-ARBA"/>
</dbReference>
<evidence type="ECO:0000313" key="9">
    <source>
        <dbReference type="EMBL" id="ESO02080.1"/>
    </source>
</evidence>
<dbReference type="FunFam" id="1.10.510.10:FF:000481">
    <property type="entry name" value="Asator, isoform D"/>
    <property type="match status" value="1"/>
</dbReference>
<keyword evidence="2" id="KW-0808">Transferase</keyword>
<dbReference type="EnsemblMetazoa" id="HelroT65295">
    <property type="protein sequence ID" value="HelroP65295"/>
    <property type="gene ID" value="HelroG65295"/>
</dbReference>
<dbReference type="KEGG" id="hro:HELRODRAFT_65295"/>
<keyword evidence="4" id="KW-0418">Kinase</keyword>
<dbReference type="Gene3D" id="1.10.510.10">
    <property type="entry name" value="Transferase(Phosphotransferase) domain 1"/>
    <property type="match status" value="1"/>
</dbReference>
<reference evidence="11" key="1">
    <citation type="submission" date="2012-12" db="EMBL/GenBank/DDBJ databases">
        <authorList>
            <person name="Hellsten U."/>
            <person name="Grimwood J."/>
            <person name="Chapman J.A."/>
            <person name="Shapiro H."/>
            <person name="Aerts A."/>
            <person name="Otillar R.P."/>
            <person name="Terry A.Y."/>
            <person name="Boore J.L."/>
            <person name="Simakov O."/>
            <person name="Marletaz F."/>
            <person name="Cho S.-J."/>
            <person name="Edsinger-Gonzales E."/>
            <person name="Havlak P."/>
            <person name="Kuo D.-H."/>
            <person name="Larsson T."/>
            <person name="Lv J."/>
            <person name="Arendt D."/>
            <person name="Savage R."/>
            <person name="Osoegawa K."/>
            <person name="de Jong P."/>
            <person name="Lindberg D.R."/>
            <person name="Seaver E.C."/>
            <person name="Weisblat D.A."/>
            <person name="Putnam N.H."/>
            <person name="Grigoriev I.V."/>
            <person name="Rokhsar D.S."/>
        </authorList>
    </citation>
    <scope>NUCLEOTIDE SEQUENCE</scope>
</reference>
<reference evidence="10" key="3">
    <citation type="submission" date="2015-06" db="UniProtKB">
        <authorList>
            <consortium name="EnsemblMetazoa"/>
        </authorList>
    </citation>
    <scope>IDENTIFICATION</scope>
</reference>
<dbReference type="InterPro" id="IPR000719">
    <property type="entry name" value="Prot_kinase_dom"/>
</dbReference>
<dbReference type="OrthoDB" id="5979581at2759"/>
<name>T1FY56_HELRO</name>
<dbReference type="EMBL" id="KB096742">
    <property type="protein sequence ID" value="ESO02080.1"/>
    <property type="molecule type" value="Genomic_DNA"/>
</dbReference>
<evidence type="ECO:0000313" key="10">
    <source>
        <dbReference type="EnsemblMetazoa" id="HelroP65295"/>
    </source>
</evidence>
<evidence type="ECO:0000256" key="6">
    <source>
        <dbReference type="ARBA" id="ARBA00061588"/>
    </source>
</evidence>
<protein>
    <recommendedName>
        <fullName evidence="8">Protein kinase domain-containing protein</fullName>
    </recommendedName>
</protein>
<dbReference type="GO" id="GO:0005634">
    <property type="term" value="C:nucleus"/>
    <property type="evidence" value="ECO:0000318"/>
    <property type="project" value="GO_Central"/>
</dbReference>
<feature type="binding site" evidence="7">
    <location>
        <position position="48"/>
    </location>
    <ligand>
        <name>ATP</name>
        <dbReference type="ChEBI" id="CHEBI:30616"/>
    </ligand>
</feature>
<dbReference type="SMART" id="SM00220">
    <property type="entry name" value="S_TKc"/>
    <property type="match status" value="1"/>
</dbReference>